<dbReference type="AlphaFoldDB" id="A0A368MXM5"/>
<dbReference type="RefSeq" id="WP_114304558.1">
    <property type="nucleotide sequence ID" value="NZ_QPIE01000015.1"/>
</dbReference>
<gene>
    <name evidence="1" type="ORF">DQ356_11060</name>
</gene>
<reference evidence="1 2" key="1">
    <citation type="submission" date="2018-07" db="EMBL/GenBank/DDBJ databases">
        <title>Chryseobacterium lacus sp. nov., isolated from lake water.</title>
        <authorList>
            <person name="Li C.-M."/>
        </authorList>
    </citation>
    <scope>NUCLEOTIDE SEQUENCE [LARGE SCALE GENOMIC DNA]</scope>
    <source>
        <strain evidence="1 2">YLOS41</strain>
    </source>
</reference>
<comment type="caution">
    <text evidence="1">The sequence shown here is derived from an EMBL/GenBank/DDBJ whole genome shotgun (WGS) entry which is preliminary data.</text>
</comment>
<name>A0A368MXM5_9FLAO</name>
<dbReference type="OrthoDB" id="1273554at2"/>
<evidence type="ECO:0000313" key="2">
    <source>
        <dbReference type="Proteomes" id="UP000252172"/>
    </source>
</evidence>
<dbReference type="PROSITE" id="PS51257">
    <property type="entry name" value="PROKAR_LIPOPROTEIN"/>
    <property type="match status" value="1"/>
</dbReference>
<accession>A0A368MXM5</accession>
<keyword evidence="2" id="KW-1185">Reference proteome</keyword>
<organism evidence="1 2">
    <name type="scientific">Chryseobacterium lacus</name>
    <dbReference type="NCBI Taxonomy" id="2058346"/>
    <lineage>
        <taxon>Bacteria</taxon>
        <taxon>Pseudomonadati</taxon>
        <taxon>Bacteroidota</taxon>
        <taxon>Flavobacteriia</taxon>
        <taxon>Flavobacteriales</taxon>
        <taxon>Weeksellaceae</taxon>
        <taxon>Chryseobacterium group</taxon>
        <taxon>Chryseobacterium</taxon>
    </lineage>
</organism>
<evidence type="ECO:0000313" key="1">
    <source>
        <dbReference type="EMBL" id="RCU42095.1"/>
    </source>
</evidence>
<protein>
    <submittedName>
        <fullName evidence="1">Uncharacterized protein</fullName>
    </submittedName>
</protein>
<sequence length="307" mass="35875">MKIRTKFIILTFMGLLTSCFGQKEEQHIYLAGWEAEFNGDEQCQKFLETQIIDKETANTIWSSIDLVFSNGKLVKAYNIEEGDKTDRKLKPSEIGFEFQKLKVNQIYNLNQVTNSESYLGGEIPKEFNIPKFEFNAPFQYLGKFSKSEEAFNWLPFDLHIAAPIYLNFDKLFIDYSDPLNPKVLNIEKLKQTDNSYDDLKPDSEIVFEKVFITSEKSTDFGGIGHTSVPNWIQYPDIPTCPKSKKTMKLLCQLTYDGIDIKTKRTNVKPKDEWYKQYFEKMNFWGDGDLYIFFEPESKIMCFIIQHT</sequence>
<proteinExistence type="predicted"/>
<dbReference type="EMBL" id="QPIE01000015">
    <property type="protein sequence ID" value="RCU42095.1"/>
    <property type="molecule type" value="Genomic_DNA"/>
</dbReference>
<dbReference type="Proteomes" id="UP000252172">
    <property type="component" value="Unassembled WGS sequence"/>
</dbReference>